<feature type="compositionally biased region" description="Polar residues" evidence="1">
    <location>
        <begin position="262"/>
        <end position="271"/>
    </location>
</feature>
<keyword evidence="3" id="KW-1185">Reference proteome</keyword>
<feature type="region of interest" description="Disordered" evidence="1">
    <location>
        <begin position="252"/>
        <end position="271"/>
    </location>
</feature>
<organism evidence="2 3">
    <name type="scientific">Portunus trituberculatus</name>
    <name type="common">Swimming crab</name>
    <name type="synonym">Neptunus trituberculatus</name>
    <dbReference type="NCBI Taxonomy" id="210409"/>
    <lineage>
        <taxon>Eukaryota</taxon>
        <taxon>Metazoa</taxon>
        <taxon>Ecdysozoa</taxon>
        <taxon>Arthropoda</taxon>
        <taxon>Crustacea</taxon>
        <taxon>Multicrustacea</taxon>
        <taxon>Malacostraca</taxon>
        <taxon>Eumalacostraca</taxon>
        <taxon>Eucarida</taxon>
        <taxon>Decapoda</taxon>
        <taxon>Pleocyemata</taxon>
        <taxon>Brachyura</taxon>
        <taxon>Eubrachyura</taxon>
        <taxon>Portunoidea</taxon>
        <taxon>Portunidae</taxon>
        <taxon>Portuninae</taxon>
        <taxon>Portunus</taxon>
    </lineage>
</organism>
<evidence type="ECO:0000313" key="3">
    <source>
        <dbReference type="Proteomes" id="UP000324222"/>
    </source>
</evidence>
<accession>A0A5B7H8H8</accession>
<protein>
    <submittedName>
        <fullName evidence="2">Uncharacterized protein</fullName>
    </submittedName>
</protein>
<evidence type="ECO:0000313" key="2">
    <source>
        <dbReference type="EMBL" id="MPC66149.1"/>
    </source>
</evidence>
<dbReference type="AlphaFoldDB" id="A0A5B7H8H8"/>
<dbReference type="Proteomes" id="UP000324222">
    <property type="component" value="Unassembled WGS sequence"/>
</dbReference>
<gene>
    <name evidence="2" type="ORF">E2C01_060294</name>
</gene>
<name>A0A5B7H8H8_PORTR</name>
<sequence>MGLTQQSQVTCNIKTDVTTSLYTTSIFAHYRTSESYIGSIPVNSSATAVLKSDLYPPKRLKSRHPVAPQLCVIAVHLRFCYYWRENQTSVSKQPPTWSQDTGFSCAGRRSRCTFPGETEPYLEPAPLGRGGTHWLALPSMEELVPTSHQVIQAGRTLPRSTFPRGTEPCLEPAPPGRGGRTLLPRSTFHGGIGPYLAPGSVAAGNTVVPSREGTRTSSLRHPRGDLTLPGTSFVLVTWCHPWRNWTLPRTSCPGNVVPSMEEGQTSLLHHT</sequence>
<evidence type="ECO:0000256" key="1">
    <source>
        <dbReference type="SAM" id="MobiDB-lite"/>
    </source>
</evidence>
<reference evidence="2 3" key="1">
    <citation type="submission" date="2019-05" db="EMBL/GenBank/DDBJ databases">
        <title>Another draft genome of Portunus trituberculatus and its Hox gene families provides insights of decapod evolution.</title>
        <authorList>
            <person name="Jeong J.-H."/>
            <person name="Song I."/>
            <person name="Kim S."/>
            <person name="Choi T."/>
            <person name="Kim D."/>
            <person name="Ryu S."/>
            <person name="Kim W."/>
        </authorList>
    </citation>
    <scope>NUCLEOTIDE SEQUENCE [LARGE SCALE GENOMIC DNA]</scope>
    <source>
        <tissue evidence="2">Muscle</tissue>
    </source>
</reference>
<dbReference type="EMBL" id="VSRR010024364">
    <property type="protein sequence ID" value="MPC66149.1"/>
    <property type="molecule type" value="Genomic_DNA"/>
</dbReference>
<proteinExistence type="predicted"/>
<comment type="caution">
    <text evidence="2">The sequence shown here is derived from an EMBL/GenBank/DDBJ whole genome shotgun (WGS) entry which is preliminary data.</text>
</comment>